<comment type="similarity">
    <text evidence="6">Belongs to the UvrC family.</text>
</comment>
<keyword evidence="6" id="KW-0742">SOS response</keyword>
<evidence type="ECO:0000259" key="9">
    <source>
        <dbReference type="PROSITE" id="PS50165"/>
    </source>
</evidence>
<evidence type="ECO:0000256" key="1">
    <source>
        <dbReference type="ARBA" id="ARBA00022490"/>
    </source>
</evidence>
<dbReference type="Pfam" id="PF08459">
    <property type="entry name" value="UvrC_RNaseH_dom"/>
    <property type="match status" value="1"/>
</dbReference>
<evidence type="ECO:0000256" key="2">
    <source>
        <dbReference type="ARBA" id="ARBA00022763"/>
    </source>
</evidence>
<dbReference type="SMART" id="SM00465">
    <property type="entry name" value="GIYc"/>
    <property type="match status" value="1"/>
</dbReference>
<dbReference type="Pfam" id="PF01541">
    <property type="entry name" value="GIY-YIG"/>
    <property type="match status" value="1"/>
</dbReference>
<dbReference type="HAMAP" id="MF_00203">
    <property type="entry name" value="UvrC"/>
    <property type="match status" value="1"/>
</dbReference>
<evidence type="ECO:0000256" key="5">
    <source>
        <dbReference type="ARBA" id="ARBA00023204"/>
    </source>
</evidence>
<evidence type="ECO:0000256" key="6">
    <source>
        <dbReference type="HAMAP-Rule" id="MF_00203"/>
    </source>
</evidence>
<proteinExistence type="inferred from homology"/>
<dbReference type="EMBL" id="FOTS01000005">
    <property type="protein sequence ID" value="SFL45974.1"/>
    <property type="molecule type" value="Genomic_DNA"/>
</dbReference>
<dbReference type="InterPro" id="IPR038476">
    <property type="entry name" value="UvrC_RNase_H_dom_sf"/>
</dbReference>
<organism evidence="10 11">
    <name type="scientific">Pelosinus propionicus DSM 13327</name>
    <dbReference type="NCBI Taxonomy" id="1123291"/>
    <lineage>
        <taxon>Bacteria</taxon>
        <taxon>Bacillati</taxon>
        <taxon>Bacillota</taxon>
        <taxon>Negativicutes</taxon>
        <taxon>Selenomonadales</taxon>
        <taxon>Sporomusaceae</taxon>
        <taxon>Pelosinus</taxon>
    </lineage>
</organism>
<dbReference type="PROSITE" id="PS50165">
    <property type="entry name" value="UVRC"/>
    <property type="match status" value="1"/>
</dbReference>
<dbReference type="InterPro" id="IPR035901">
    <property type="entry name" value="GIY-YIG_endonuc_sf"/>
</dbReference>
<dbReference type="SUPFAM" id="SSF47781">
    <property type="entry name" value="RuvA domain 2-like"/>
    <property type="match status" value="1"/>
</dbReference>
<comment type="subcellular location">
    <subcellularLocation>
        <location evidence="6">Cytoplasm</location>
    </subcellularLocation>
</comment>
<dbReference type="InterPro" id="IPR004791">
    <property type="entry name" value="UvrC"/>
</dbReference>
<dbReference type="Pfam" id="PF02151">
    <property type="entry name" value="UVR"/>
    <property type="match status" value="1"/>
</dbReference>
<reference evidence="11" key="1">
    <citation type="submission" date="2016-10" db="EMBL/GenBank/DDBJ databases">
        <authorList>
            <person name="Varghese N."/>
            <person name="Submissions S."/>
        </authorList>
    </citation>
    <scope>NUCLEOTIDE SEQUENCE [LARGE SCALE GENOMIC DNA]</scope>
    <source>
        <strain evidence="11">DSM 13327</strain>
    </source>
</reference>
<dbReference type="GO" id="GO:0009432">
    <property type="term" value="P:SOS response"/>
    <property type="evidence" value="ECO:0007669"/>
    <property type="project" value="UniProtKB-UniRule"/>
</dbReference>
<dbReference type="FunFam" id="3.40.1440.10:FF:000001">
    <property type="entry name" value="UvrABC system protein C"/>
    <property type="match status" value="1"/>
</dbReference>
<dbReference type="InterPro" id="IPR050066">
    <property type="entry name" value="UvrABC_protein_C"/>
</dbReference>
<evidence type="ECO:0000313" key="10">
    <source>
        <dbReference type="EMBL" id="SFL45974.1"/>
    </source>
</evidence>
<dbReference type="Gene3D" id="4.10.860.10">
    <property type="entry name" value="UVR domain"/>
    <property type="match status" value="1"/>
</dbReference>
<dbReference type="GO" id="GO:0009381">
    <property type="term" value="F:excinuclease ABC activity"/>
    <property type="evidence" value="ECO:0007669"/>
    <property type="project" value="UniProtKB-UniRule"/>
</dbReference>
<feature type="domain" description="GIY-YIG" evidence="8">
    <location>
        <begin position="58"/>
        <end position="137"/>
    </location>
</feature>
<evidence type="ECO:0000313" key="11">
    <source>
        <dbReference type="Proteomes" id="UP000199520"/>
    </source>
</evidence>
<dbReference type="STRING" id="1123291.SAMN04490355_100574"/>
<dbReference type="InterPro" id="IPR001162">
    <property type="entry name" value="UvrC_RNase_H_dom"/>
</dbReference>
<dbReference type="PROSITE" id="PS50151">
    <property type="entry name" value="UVR"/>
    <property type="match status" value="1"/>
</dbReference>
<dbReference type="Gene3D" id="3.30.420.340">
    <property type="entry name" value="UvrC, RNAse H endonuclease domain"/>
    <property type="match status" value="1"/>
</dbReference>
<gene>
    <name evidence="6" type="primary">uvrC</name>
    <name evidence="10" type="ORF">SAMN04490355_100574</name>
</gene>
<dbReference type="NCBIfam" id="TIGR00194">
    <property type="entry name" value="uvrC"/>
    <property type="match status" value="1"/>
</dbReference>
<feature type="domain" description="UVR" evidence="7">
    <location>
        <begin position="244"/>
        <end position="279"/>
    </location>
</feature>
<sequence length="644" mass="72653">MSLAHVYIEPLKKLLAGAKSMLQLSHTFSVLAMRYYFPKEYFSNMTDELIEKLSHLPDQPGVYLMKDAQERIIYVGKAVVLKNRVRSYFQSSRNHSPKVQSMVSRIVNLEYIVTASEIEALILECNLIKKHRPKYNISLRDDKTYPYIKVTINEEFPRLYATRRVQKDGARYFGPYTSAGAVHETIKLMRKLFPLRSCRILDARRPCLEYHIKRCLAPCAGFVDAATYQSMIKEVCLLLEGRSDTVVQSLKKKMEIAAEELAFEQAAKLRDQLAAVEKVREKQNIVTGAGDQDAIGLARSALGTCAQVFFIRSGKMVGRDHFLLAGSEQEEDEAVLTAFLKQYYSQSTFIPKEILLPMNIEEQSLLGDWLSQLKGSRVAVETPKRGTKKDIVTMADGNAALVLQEQEGKIKAHSEQTEGALADLGRYLGLGGPPERMECFDISHIQGAETVASMVVFESGMPKKEEYRRYKLLTVEGKPDDFKSMQEVVSRRYAQGGQPPPDLIIIDGGKGQLSSALEIIRGAGWLQVPVIGLAKEFEHIFREGDSEPLILPRHSQALYLIQRIRDEAHRFAVTYHRKLRSKRNMVSVLDHVTGIGGKRRKALWDHFGSLAKMKAATVEELAAVNTMTFPAAQAVYNFFRQQGH</sequence>
<dbReference type="InterPro" id="IPR010994">
    <property type="entry name" value="RuvA_2-like"/>
</dbReference>
<keyword evidence="4 6" id="KW-0267">Excision nuclease</keyword>
<dbReference type="PROSITE" id="PS50164">
    <property type="entry name" value="GIY_YIG"/>
    <property type="match status" value="1"/>
</dbReference>
<comment type="function">
    <text evidence="6">The UvrABC repair system catalyzes the recognition and processing of DNA lesions. UvrC both incises the 5' and 3' sides of the lesion. The N-terminal half is responsible for the 3' incision and the C-terminal half is responsible for the 5' incision.</text>
</comment>
<dbReference type="Gene3D" id="1.10.150.20">
    <property type="entry name" value="5' to 3' exonuclease, C-terminal subdomain"/>
    <property type="match status" value="1"/>
</dbReference>
<keyword evidence="1 6" id="KW-0963">Cytoplasm</keyword>
<keyword evidence="11" id="KW-1185">Reference proteome</keyword>
<protein>
    <recommendedName>
        <fullName evidence="6">UvrABC system protein C</fullName>
        <shortName evidence="6">Protein UvrC</shortName>
    </recommendedName>
    <alternativeName>
        <fullName evidence="6">Excinuclease ABC subunit C</fullName>
    </alternativeName>
</protein>
<dbReference type="SUPFAM" id="SSF82771">
    <property type="entry name" value="GIY-YIG endonuclease"/>
    <property type="match status" value="1"/>
</dbReference>
<dbReference type="PANTHER" id="PTHR30562:SF1">
    <property type="entry name" value="UVRABC SYSTEM PROTEIN C"/>
    <property type="match status" value="1"/>
</dbReference>
<dbReference type="InterPro" id="IPR047296">
    <property type="entry name" value="GIY-YIG_UvrC_Cho"/>
</dbReference>
<dbReference type="Proteomes" id="UP000199520">
    <property type="component" value="Unassembled WGS sequence"/>
</dbReference>
<dbReference type="InterPro" id="IPR036876">
    <property type="entry name" value="UVR_dom_sf"/>
</dbReference>
<dbReference type="SUPFAM" id="SSF46600">
    <property type="entry name" value="C-terminal UvrC-binding domain of UvrB"/>
    <property type="match status" value="1"/>
</dbReference>
<dbReference type="CDD" id="cd10434">
    <property type="entry name" value="GIY-YIG_UvrC_Cho"/>
    <property type="match status" value="1"/>
</dbReference>
<dbReference type="GO" id="GO:0006289">
    <property type="term" value="P:nucleotide-excision repair"/>
    <property type="evidence" value="ECO:0007669"/>
    <property type="project" value="UniProtKB-UniRule"/>
</dbReference>
<evidence type="ECO:0000259" key="8">
    <source>
        <dbReference type="PROSITE" id="PS50164"/>
    </source>
</evidence>
<dbReference type="GO" id="GO:0003677">
    <property type="term" value="F:DNA binding"/>
    <property type="evidence" value="ECO:0007669"/>
    <property type="project" value="UniProtKB-UniRule"/>
</dbReference>
<feature type="domain" description="UvrC family homology region profile" evidence="9">
    <location>
        <begin position="295"/>
        <end position="520"/>
    </location>
</feature>
<dbReference type="Pfam" id="PF22920">
    <property type="entry name" value="UvrC_RNaseH"/>
    <property type="match status" value="1"/>
</dbReference>
<keyword evidence="3 6" id="KW-0228">DNA excision</keyword>
<keyword evidence="2 6" id="KW-0227">DNA damage</keyword>
<dbReference type="AlphaFoldDB" id="A0A1I4HV51"/>
<dbReference type="InterPro" id="IPR001943">
    <property type="entry name" value="UVR_dom"/>
</dbReference>
<dbReference type="GO" id="GO:0005737">
    <property type="term" value="C:cytoplasm"/>
    <property type="evidence" value="ECO:0007669"/>
    <property type="project" value="UniProtKB-SubCell"/>
</dbReference>
<evidence type="ECO:0000256" key="3">
    <source>
        <dbReference type="ARBA" id="ARBA00022769"/>
    </source>
</evidence>
<dbReference type="PANTHER" id="PTHR30562">
    <property type="entry name" value="UVRC/OXIDOREDUCTASE"/>
    <property type="match status" value="1"/>
</dbReference>
<name>A0A1I4HV51_9FIRM</name>
<accession>A0A1I4HV51</accession>
<dbReference type="InterPro" id="IPR000305">
    <property type="entry name" value="GIY-YIG_endonuc"/>
</dbReference>
<dbReference type="GO" id="GO:0009380">
    <property type="term" value="C:excinuclease repair complex"/>
    <property type="evidence" value="ECO:0007669"/>
    <property type="project" value="InterPro"/>
</dbReference>
<evidence type="ECO:0000259" key="7">
    <source>
        <dbReference type="PROSITE" id="PS50151"/>
    </source>
</evidence>
<comment type="subunit">
    <text evidence="6">Interacts with UvrB in an incision complex.</text>
</comment>
<evidence type="ECO:0000256" key="4">
    <source>
        <dbReference type="ARBA" id="ARBA00022881"/>
    </source>
</evidence>
<keyword evidence="5 6" id="KW-0234">DNA repair</keyword>
<dbReference type="Gene3D" id="3.40.1440.10">
    <property type="entry name" value="GIY-YIG endonuclease"/>
    <property type="match status" value="1"/>
</dbReference>